<keyword evidence="2" id="KW-1003">Cell membrane</keyword>
<proteinExistence type="predicted"/>
<protein>
    <submittedName>
        <fullName evidence="9">Transcriptional regulator</fullName>
    </submittedName>
</protein>
<evidence type="ECO:0000313" key="8">
    <source>
        <dbReference type="EMBL" id="MUG66946.1"/>
    </source>
</evidence>
<evidence type="ECO:0000313" key="10">
    <source>
        <dbReference type="Proteomes" id="UP000215596"/>
    </source>
</evidence>
<dbReference type="OrthoDB" id="3243324at2"/>
<dbReference type="InterPro" id="IPR027379">
    <property type="entry name" value="CLS_N"/>
</dbReference>
<keyword evidence="4 6" id="KW-1133">Transmembrane helix</keyword>
<evidence type="ECO:0000256" key="3">
    <source>
        <dbReference type="ARBA" id="ARBA00022692"/>
    </source>
</evidence>
<evidence type="ECO:0000256" key="6">
    <source>
        <dbReference type="SAM" id="Phobius"/>
    </source>
</evidence>
<evidence type="ECO:0000256" key="5">
    <source>
        <dbReference type="ARBA" id="ARBA00023136"/>
    </source>
</evidence>
<keyword evidence="5 6" id="KW-0472">Membrane</keyword>
<dbReference type="AlphaFoldDB" id="A0A268EML3"/>
<dbReference type="Proteomes" id="UP000215596">
    <property type="component" value="Unassembled WGS sequence"/>
</dbReference>
<evidence type="ECO:0000313" key="9">
    <source>
        <dbReference type="EMBL" id="PAD74359.1"/>
    </source>
</evidence>
<feature type="transmembrane region" description="Helical" evidence="6">
    <location>
        <begin position="41"/>
        <end position="60"/>
    </location>
</feature>
<dbReference type="Proteomes" id="UP000435177">
    <property type="component" value="Unassembled WGS sequence"/>
</dbReference>
<dbReference type="GO" id="GO:0005886">
    <property type="term" value="C:plasma membrane"/>
    <property type="evidence" value="ECO:0007669"/>
    <property type="project" value="UniProtKB-SubCell"/>
</dbReference>
<dbReference type="EMBL" id="NPBY01000058">
    <property type="protein sequence ID" value="PAD74359.1"/>
    <property type="molecule type" value="Genomic_DNA"/>
</dbReference>
<keyword evidence="3 6" id="KW-0812">Transmembrane</keyword>
<keyword evidence="11" id="KW-1185">Reference proteome</keyword>
<dbReference type="EMBL" id="WOAA01000010">
    <property type="protein sequence ID" value="MUG66946.1"/>
    <property type="molecule type" value="Genomic_DNA"/>
</dbReference>
<evidence type="ECO:0000256" key="2">
    <source>
        <dbReference type="ARBA" id="ARBA00022475"/>
    </source>
</evidence>
<sequence>MNFEINWGIVWPILALQAVLAVTALISLARTATEAVRGPKWMWVLVIIAGNLAGSIAYFVGGRRDA</sequence>
<gene>
    <name evidence="9" type="ORF">CHH67_18120</name>
    <name evidence="8" type="ORF">GNP94_13130</name>
</gene>
<evidence type="ECO:0000256" key="1">
    <source>
        <dbReference type="ARBA" id="ARBA00004651"/>
    </source>
</evidence>
<accession>A0A268EML3</accession>
<reference evidence="8 11" key="2">
    <citation type="submission" date="2019-11" db="EMBL/GenBank/DDBJ databases">
        <title>Draft genome sequences of five Paenibacillus species of dairy origin.</title>
        <authorList>
            <person name="Olajide A.M."/>
            <person name="Chen S."/>
            <person name="Lapointe G."/>
        </authorList>
    </citation>
    <scope>NUCLEOTIDE SEQUENCE [LARGE SCALE GENOMIC DNA]</scope>
    <source>
        <strain evidence="8 11">3CS1</strain>
    </source>
</reference>
<evidence type="ECO:0000256" key="4">
    <source>
        <dbReference type="ARBA" id="ARBA00022989"/>
    </source>
</evidence>
<comment type="caution">
    <text evidence="9">The sequence shown here is derived from an EMBL/GenBank/DDBJ whole genome shotgun (WGS) entry which is preliminary data.</text>
</comment>
<evidence type="ECO:0000313" key="11">
    <source>
        <dbReference type="Proteomes" id="UP000435177"/>
    </source>
</evidence>
<dbReference type="Pfam" id="PF13396">
    <property type="entry name" value="PLDc_N"/>
    <property type="match status" value="1"/>
</dbReference>
<name>A0A268EML3_9BACL</name>
<dbReference type="RefSeq" id="WP_095266618.1">
    <property type="nucleotide sequence ID" value="NZ_NPBY01000058.1"/>
</dbReference>
<reference evidence="9 10" key="1">
    <citation type="submission" date="2017-07" db="EMBL/GenBank/DDBJ databases">
        <title>Isolation and whole genome analysis of endospore-forming bacteria from heroin.</title>
        <authorList>
            <person name="Kalinowski J."/>
            <person name="Ahrens B."/>
            <person name="Al-Dilaimi A."/>
            <person name="Winkler A."/>
            <person name="Wibberg D."/>
            <person name="Schleenbecker U."/>
            <person name="Ruckert C."/>
            <person name="Wolfel R."/>
            <person name="Grass G."/>
        </authorList>
    </citation>
    <scope>NUCLEOTIDE SEQUENCE [LARGE SCALE GENOMIC DNA]</scope>
    <source>
        <strain evidence="9 10">7537-G1</strain>
    </source>
</reference>
<comment type="subcellular location">
    <subcellularLocation>
        <location evidence="1">Cell membrane</location>
        <topology evidence="1">Multi-pass membrane protein</topology>
    </subcellularLocation>
</comment>
<feature type="transmembrane region" description="Helical" evidence="6">
    <location>
        <begin position="7"/>
        <end position="29"/>
    </location>
</feature>
<feature type="domain" description="Cardiolipin synthase N-terminal" evidence="7">
    <location>
        <begin position="19"/>
        <end position="63"/>
    </location>
</feature>
<organism evidence="9 10">
    <name type="scientific">Paenibacillus campinasensis</name>
    <dbReference type="NCBI Taxonomy" id="66347"/>
    <lineage>
        <taxon>Bacteria</taxon>
        <taxon>Bacillati</taxon>
        <taxon>Bacillota</taxon>
        <taxon>Bacilli</taxon>
        <taxon>Bacillales</taxon>
        <taxon>Paenibacillaceae</taxon>
        <taxon>Paenibacillus</taxon>
    </lineage>
</organism>
<evidence type="ECO:0000259" key="7">
    <source>
        <dbReference type="Pfam" id="PF13396"/>
    </source>
</evidence>